<evidence type="ECO:0000256" key="2">
    <source>
        <dbReference type="PROSITE-ProRule" id="PRU00169"/>
    </source>
</evidence>
<dbReference type="SUPFAM" id="SSF52172">
    <property type="entry name" value="CheY-like"/>
    <property type="match status" value="1"/>
</dbReference>
<dbReference type="InterPro" id="IPR050595">
    <property type="entry name" value="Bact_response_regulator"/>
</dbReference>
<dbReference type="KEGG" id="knv:Pan216_18740"/>
<keyword evidence="5" id="KW-1185">Reference proteome</keyword>
<proteinExistence type="predicted"/>
<dbReference type="PANTHER" id="PTHR44591">
    <property type="entry name" value="STRESS RESPONSE REGULATOR PROTEIN 1"/>
    <property type="match status" value="1"/>
</dbReference>
<dbReference type="Proteomes" id="UP000317093">
    <property type="component" value="Chromosome"/>
</dbReference>
<dbReference type="InterPro" id="IPR011006">
    <property type="entry name" value="CheY-like_superfamily"/>
</dbReference>
<dbReference type="InterPro" id="IPR001789">
    <property type="entry name" value="Sig_transdc_resp-reg_receiver"/>
</dbReference>
<gene>
    <name evidence="4" type="primary">dctD</name>
    <name evidence="4" type="ORF">Pan216_18740</name>
</gene>
<reference evidence="4 5" key="1">
    <citation type="submission" date="2019-02" db="EMBL/GenBank/DDBJ databases">
        <title>Deep-cultivation of Planctomycetes and their phenomic and genomic characterization uncovers novel biology.</title>
        <authorList>
            <person name="Wiegand S."/>
            <person name="Jogler M."/>
            <person name="Boedeker C."/>
            <person name="Pinto D."/>
            <person name="Vollmers J."/>
            <person name="Rivas-Marin E."/>
            <person name="Kohn T."/>
            <person name="Peeters S.H."/>
            <person name="Heuer A."/>
            <person name="Rast P."/>
            <person name="Oberbeckmann S."/>
            <person name="Bunk B."/>
            <person name="Jeske O."/>
            <person name="Meyerdierks A."/>
            <person name="Storesund J.E."/>
            <person name="Kallscheuer N."/>
            <person name="Luecker S."/>
            <person name="Lage O.M."/>
            <person name="Pohl T."/>
            <person name="Merkel B.J."/>
            <person name="Hornburger P."/>
            <person name="Mueller R.-W."/>
            <person name="Bruemmer F."/>
            <person name="Labrenz M."/>
            <person name="Spormann A.M."/>
            <person name="Op den Camp H."/>
            <person name="Overmann J."/>
            <person name="Amann R."/>
            <person name="Jetten M.S.M."/>
            <person name="Mascher T."/>
            <person name="Medema M.H."/>
            <person name="Devos D.P."/>
            <person name="Kaster A.-K."/>
            <person name="Ovreas L."/>
            <person name="Rohde M."/>
            <person name="Galperin M.Y."/>
            <person name="Jogler C."/>
        </authorList>
    </citation>
    <scope>NUCLEOTIDE SEQUENCE [LARGE SCALE GENOMIC DNA]</scope>
    <source>
        <strain evidence="4 5">Pan216</strain>
    </source>
</reference>
<protein>
    <submittedName>
        <fullName evidence="4">C4-dicarboxylate transport transcriptional regulatory protein DctD</fullName>
    </submittedName>
</protein>
<evidence type="ECO:0000259" key="3">
    <source>
        <dbReference type="PROSITE" id="PS50110"/>
    </source>
</evidence>
<dbReference type="Gene3D" id="3.40.50.2300">
    <property type="match status" value="1"/>
</dbReference>
<dbReference type="EMBL" id="CP036279">
    <property type="protein sequence ID" value="QDU61021.1"/>
    <property type="molecule type" value="Genomic_DNA"/>
</dbReference>
<dbReference type="AlphaFoldDB" id="A0A518B211"/>
<dbReference type="CDD" id="cd00156">
    <property type="entry name" value="REC"/>
    <property type="match status" value="1"/>
</dbReference>
<keyword evidence="1 2" id="KW-0597">Phosphoprotein</keyword>
<dbReference type="GO" id="GO:0000160">
    <property type="term" value="P:phosphorelay signal transduction system"/>
    <property type="evidence" value="ECO:0007669"/>
    <property type="project" value="InterPro"/>
</dbReference>
<feature type="modified residue" description="4-aspartylphosphate" evidence="2">
    <location>
        <position position="77"/>
    </location>
</feature>
<accession>A0A518B211</accession>
<dbReference type="Pfam" id="PF00072">
    <property type="entry name" value="Response_reg"/>
    <property type="match status" value="1"/>
</dbReference>
<organism evidence="4 5">
    <name type="scientific">Kolteria novifilia</name>
    <dbReference type="NCBI Taxonomy" id="2527975"/>
    <lineage>
        <taxon>Bacteria</taxon>
        <taxon>Pseudomonadati</taxon>
        <taxon>Planctomycetota</taxon>
        <taxon>Planctomycetia</taxon>
        <taxon>Kolteriales</taxon>
        <taxon>Kolteriaceae</taxon>
        <taxon>Kolteria</taxon>
    </lineage>
</organism>
<sequence>MVRVDLGTRLDLESSTTQDRSLTVAHPKILIVDDQPDICRTIGKVLTLNDFPVELVNDPHEAIEKMAQGLYRIVFSDIQMPGMSGLELLKALKSRSPMAVVIMMTAFHDQGMVVECIEHGAHDFLTKPIEPLELILEVAQDAEKKVRRWAKALKAVSYPLME</sequence>
<evidence type="ECO:0000256" key="1">
    <source>
        <dbReference type="ARBA" id="ARBA00022553"/>
    </source>
</evidence>
<dbReference type="SMART" id="SM00448">
    <property type="entry name" value="REC"/>
    <property type="match status" value="1"/>
</dbReference>
<evidence type="ECO:0000313" key="4">
    <source>
        <dbReference type="EMBL" id="QDU61021.1"/>
    </source>
</evidence>
<name>A0A518B211_9BACT</name>
<feature type="domain" description="Response regulatory" evidence="3">
    <location>
        <begin position="28"/>
        <end position="142"/>
    </location>
</feature>
<dbReference type="OrthoDB" id="9779069at2"/>
<dbReference type="PROSITE" id="PS50110">
    <property type="entry name" value="RESPONSE_REGULATORY"/>
    <property type="match status" value="1"/>
</dbReference>
<dbReference type="PANTHER" id="PTHR44591:SF3">
    <property type="entry name" value="RESPONSE REGULATORY DOMAIN-CONTAINING PROTEIN"/>
    <property type="match status" value="1"/>
</dbReference>
<evidence type="ECO:0000313" key="5">
    <source>
        <dbReference type="Proteomes" id="UP000317093"/>
    </source>
</evidence>